<protein>
    <submittedName>
        <fullName evidence="1">Uncharacterized protein</fullName>
    </submittedName>
</protein>
<dbReference type="EMBL" id="JBGNUJ010000006">
    <property type="protein sequence ID" value="KAL3958737.1"/>
    <property type="molecule type" value="Genomic_DNA"/>
</dbReference>
<gene>
    <name evidence="1" type="ORF">ACCO45_006899</name>
</gene>
<organism evidence="1 2">
    <name type="scientific">Purpureocillium lilacinum</name>
    <name type="common">Paecilomyces lilacinus</name>
    <dbReference type="NCBI Taxonomy" id="33203"/>
    <lineage>
        <taxon>Eukaryota</taxon>
        <taxon>Fungi</taxon>
        <taxon>Dikarya</taxon>
        <taxon>Ascomycota</taxon>
        <taxon>Pezizomycotina</taxon>
        <taxon>Sordariomycetes</taxon>
        <taxon>Hypocreomycetidae</taxon>
        <taxon>Hypocreales</taxon>
        <taxon>Ophiocordycipitaceae</taxon>
        <taxon>Purpureocillium</taxon>
    </lineage>
</organism>
<evidence type="ECO:0000313" key="2">
    <source>
        <dbReference type="Proteomes" id="UP001638806"/>
    </source>
</evidence>
<dbReference type="Proteomes" id="UP001638806">
    <property type="component" value="Unassembled WGS sequence"/>
</dbReference>
<accession>A0ACC4DRM8</accession>
<proteinExistence type="predicted"/>
<evidence type="ECO:0000313" key="1">
    <source>
        <dbReference type="EMBL" id="KAL3958737.1"/>
    </source>
</evidence>
<comment type="caution">
    <text evidence="1">The sequence shown here is derived from an EMBL/GenBank/DDBJ whole genome shotgun (WGS) entry which is preliminary data.</text>
</comment>
<name>A0ACC4DRM8_PURLI</name>
<sequence>MLRSSLRTVRVLGGRPVAAAAVRQWPIAASQRAGLLGSRSFADQRKPGEDASKPPVLPASETLSSERSPPPADLGQAKPEAAKDVPLTPPTPSEAVNRQADPATTIDDVGESRAKHGSIDPLAGGKLSRRPRLMTKVPPPPPSSPKKKGFIRRLRNFVFTPDSPWALLDSAAVFGCPVSGGDGVQEALPQAAAAGSRPRDSNEQVRIPAQSGASWRVADSGEPAGRHSSANPVSKLSTKQPATKSPDEPAKAESPKPPAQETQPAPAKAVEKATPRVTEKSTKSSSESFKAPEVNEPSKFPPLAPIDLMALPDAKEPVVRDLVHMLNDLILVINADNAHGKYGTTINKAKNEITRIGGRLKAMKDGVEKKAANEVKSSIEEFDKAATELIKRVENTMLAQEIDWRREFEQEMTKVRESYDERVKLLLEREKKLNDEKLHNQLLEQAVALKKEFVQDVKDRVEQEREGRLGKLTELSSAVADLEKLTTGWNDVVDSNLKTQQLHVAVDAVRASLEDAQHPRPFIRELVALKETANDSPVVDAAIASVNPSAYQRGIPTSAQLIDRFRRVAGEVRKASLLPEDAGVASHASSWVLSHVMFKKEGLAAGDDVESILTRTQTYLEEGDLDSAAREMNGLQGWAKTLSKDWLGEVRKVLEVQQALDVIATEARLQSLRVD</sequence>
<reference evidence="1" key="1">
    <citation type="submission" date="2024-12" db="EMBL/GenBank/DDBJ databases">
        <title>Comparative genomics and development of molecular markers within Purpureocillium lilacinum and among Purpureocillium species.</title>
        <authorList>
            <person name="Yeh Z.-Y."/>
            <person name="Ni N.-T."/>
            <person name="Lo P.-H."/>
            <person name="Mushyakhwo K."/>
            <person name="Lin C.-F."/>
            <person name="Nai Y.-S."/>
        </authorList>
    </citation>
    <scope>NUCLEOTIDE SEQUENCE</scope>
    <source>
        <strain evidence="1">NCHU-NPUST-175</strain>
    </source>
</reference>
<keyword evidence="2" id="KW-1185">Reference proteome</keyword>